<feature type="repeat" description="WD" evidence="1">
    <location>
        <begin position="127"/>
        <end position="159"/>
    </location>
</feature>
<gene>
    <name evidence="3" type="ORF">PAHAL_3G121300</name>
</gene>
<dbReference type="SMART" id="SM00320">
    <property type="entry name" value="WD40"/>
    <property type="match status" value="4"/>
</dbReference>
<evidence type="ECO:0000256" key="1">
    <source>
        <dbReference type="PROSITE-ProRule" id="PRU00221"/>
    </source>
</evidence>
<evidence type="ECO:0000313" key="3">
    <source>
        <dbReference type="EMBL" id="PVH61782.1"/>
    </source>
</evidence>
<keyword evidence="1" id="KW-0853">WD repeat</keyword>
<sequence length="309" mass="33482">MLFLSCGNGGPVKKNPRGRPTTSVPPLLCQPEEGILMTNDTTEANTGAAAACIALSKNESYIISASGGKISLFDAKTFKVWTNFMAPPPASTFLAFYPQDTKIIAIGMEDSSIRIYNVRTNKVQRVLMGHQKKVTGLTFSQSMNVLVSSGADAQLCVWSTDYWENKKSRYIGPPSNGSIVGYTMVQFHYDQTHLLVVHESKLAIFDGKLECLHSWSPRHALPCPISSAVYSSDGFMVYAGFRDGAIGIFDAESLRLECRIAPSAYIPSSVPSGGGIVYPMDVAANPWYPNQIAVGMSDGAVHVLEPLED</sequence>
<dbReference type="Pfam" id="PF00400">
    <property type="entry name" value="WD40"/>
    <property type="match status" value="1"/>
</dbReference>
<accession>A0A2T8KI28</accession>
<dbReference type="Proteomes" id="UP000243499">
    <property type="component" value="Chromosome 3"/>
</dbReference>
<reference evidence="3" key="1">
    <citation type="submission" date="2018-04" db="EMBL/GenBank/DDBJ databases">
        <title>WGS assembly of Panicum hallii.</title>
        <authorList>
            <person name="Lovell J."/>
            <person name="Jenkins J."/>
            <person name="Lowry D."/>
            <person name="Mamidi S."/>
            <person name="Sreedasyam A."/>
            <person name="Weng X."/>
            <person name="Barry K."/>
            <person name="Bonette J."/>
            <person name="Campitelli B."/>
            <person name="Daum C."/>
            <person name="Gordon S."/>
            <person name="Gould B."/>
            <person name="Lipzen A."/>
            <person name="Macqueen A."/>
            <person name="Palacio-Mejia J."/>
            <person name="Plott C."/>
            <person name="Shakirov E."/>
            <person name="Shu S."/>
            <person name="Yoshinaga Y."/>
            <person name="Zane M."/>
            <person name="Rokhsar D."/>
            <person name="Grimwood J."/>
            <person name="Schmutz J."/>
            <person name="Juenger T."/>
        </authorList>
    </citation>
    <scope>NUCLEOTIDE SEQUENCE [LARGE SCALE GENOMIC DNA]</scope>
    <source>
        <strain evidence="3">FIL2</strain>
    </source>
</reference>
<dbReference type="PANTHER" id="PTHR44083:SF49">
    <property type="entry name" value="OS05G0240200 PROTEIN"/>
    <property type="match status" value="1"/>
</dbReference>
<protein>
    <submittedName>
        <fullName evidence="3">Uncharacterized protein</fullName>
    </submittedName>
</protein>
<dbReference type="AlphaFoldDB" id="A0A2T8KI28"/>
<dbReference type="Gramene" id="PVH61782">
    <property type="protein sequence ID" value="PVH61782"/>
    <property type="gene ID" value="PAHAL_3G121300"/>
</dbReference>
<dbReference type="InterPro" id="IPR001680">
    <property type="entry name" value="WD40_rpt"/>
</dbReference>
<dbReference type="Gene3D" id="2.130.10.10">
    <property type="entry name" value="YVTN repeat-like/Quinoprotein amine dehydrogenase"/>
    <property type="match status" value="2"/>
</dbReference>
<organism evidence="3">
    <name type="scientific">Panicum hallii</name>
    <dbReference type="NCBI Taxonomy" id="206008"/>
    <lineage>
        <taxon>Eukaryota</taxon>
        <taxon>Viridiplantae</taxon>
        <taxon>Streptophyta</taxon>
        <taxon>Embryophyta</taxon>
        <taxon>Tracheophyta</taxon>
        <taxon>Spermatophyta</taxon>
        <taxon>Magnoliopsida</taxon>
        <taxon>Liliopsida</taxon>
        <taxon>Poales</taxon>
        <taxon>Poaceae</taxon>
        <taxon>PACMAD clade</taxon>
        <taxon>Panicoideae</taxon>
        <taxon>Panicodae</taxon>
        <taxon>Paniceae</taxon>
        <taxon>Panicinae</taxon>
        <taxon>Panicum</taxon>
        <taxon>Panicum sect. Panicum</taxon>
    </lineage>
</organism>
<dbReference type="EMBL" id="CM008048">
    <property type="protein sequence ID" value="PVH61782.1"/>
    <property type="molecule type" value="Genomic_DNA"/>
</dbReference>
<dbReference type="InterPro" id="IPR036322">
    <property type="entry name" value="WD40_repeat_dom_sf"/>
</dbReference>
<dbReference type="SUPFAM" id="SSF50978">
    <property type="entry name" value="WD40 repeat-like"/>
    <property type="match status" value="1"/>
</dbReference>
<proteinExistence type="predicted"/>
<dbReference type="GO" id="GO:0006355">
    <property type="term" value="P:regulation of DNA-templated transcription"/>
    <property type="evidence" value="ECO:0007669"/>
    <property type="project" value="InterPro"/>
</dbReference>
<evidence type="ECO:0000256" key="2">
    <source>
        <dbReference type="SAM" id="MobiDB-lite"/>
    </source>
</evidence>
<dbReference type="PROSITE" id="PS50082">
    <property type="entry name" value="WD_REPEATS_2"/>
    <property type="match status" value="1"/>
</dbReference>
<feature type="region of interest" description="Disordered" evidence="2">
    <location>
        <begin position="1"/>
        <end position="24"/>
    </location>
</feature>
<dbReference type="InterPro" id="IPR027728">
    <property type="entry name" value="Topless_fam"/>
</dbReference>
<dbReference type="InterPro" id="IPR015943">
    <property type="entry name" value="WD40/YVTN_repeat-like_dom_sf"/>
</dbReference>
<name>A0A2T8KI28_9POAL</name>
<dbReference type="PANTHER" id="PTHR44083">
    <property type="entry name" value="TOPLESS-RELATED PROTEIN 1-RELATED"/>
    <property type="match status" value="1"/>
</dbReference>
<dbReference type="PROSITE" id="PS50294">
    <property type="entry name" value="WD_REPEATS_REGION"/>
    <property type="match status" value="1"/>
</dbReference>